<proteinExistence type="predicted"/>
<sequence>MQAQQGPAKPARTYAKVLNRSKSFNVHGMNGSNDPSPIYIEKLTRNNYQQRQEPSFGYGLGQGPNANYKSNPHLFSGKDNSLKSGLKSPSIVNLISRSQKDLTKIAGNDEDDVGYPEQDKKQLYLRGLHQQAPDLYRVIHGDEDYGSRKYPLQAKYSLDSRSPPSVELNKDTASIVRRSSEVDHQLSHHHSQQHHHIQNHQQQNLRRGSGATIIELRHRK</sequence>
<organism evidence="2 3">
    <name type="scientific">Drosophila simulans</name>
    <name type="common">Fruit fly</name>
    <dbReference type="NCBI Taxonomy" id="7240"/>
    <lineage>
        <taxon>Eukaryota</taxon>
        <taxon>Metazoa</taxon>
        <taxon>Ecdysozoa</taxon>
        <taxon>Arthropoda</taxon>
        <taxon>Hexapoda</taxon>
        <taxon>Insecta</taxon>
        <taxon>Pterygota</taxon>
        <taxon>Neoptera</taxon>
        <taxon>Endopterygota</taxon>
        <taxon>Diptera</taxon>
        <taxon>Brachycera</taxon>
        <taxon>Muscomorpha</taxon>
        <taxon>Ephydroidea</taxon>
        <taxon>Drosophilidae</taxon>
        <taxon>Drosophila</taxon>
        <taxon>Sophophora</taxon>
    </lineage>
</organism>
<feature type="region of interest" description="Disordered" evidence="1">
    <location>
        <begin position="60"/>
        <end position="82"/>
    </location>
</feature>
<evidence type="ECO:0000313" key="2">
    <source>
        <dbReference type="EMBL" id="EDX18213.1"/>
    </source>
</evidence>
<keyword evidence="3" id="KW-1185">Reference proteome</keyword>
<dbReference type="STRING" id="7240.B4R6G3"/>
<dbReference type="OrthoDB" id="6605262at2759"/>
<accession>B4R6G3</accession>
<protein>
    <submittedName>
        <fullName evidence="2">GD17346</fullName>
    </submittedName>
</protein>
<dbReference type="Proteomes" id="UP000000304">
    <property type="component" value="Chromosome X"/>
</dbReference>
<feature type="region of interest" description="Disordered" evidence="1">
    <location>
        <begin position="180"/>
        <end position="211"/>
    </location>
</feature>
<dbReference type="Bgee" id="FBgn0188905">
    <property type="expression patterns" value="Expressed in adult organism and 3 other cell types or tissues"/>
</dbReference>
<gene>
    <name evidence="2" type="primary">Dsim\GD17346</name>
    <name evidence="2" type="ORF">Dsim_GD17346</name>
</gene>
<name>B4R6G3_DROSI</name>
<dbReference type="AlphaFoldDB" id="B4R6G3"/>
<dbReference type="EMBL" id="CM000366">
    <property type="protein sequence ID" value="EDX18213.1"/>
    <property type="molecule type" value="Genomic_DNA"/>
</dbReference>
<feature type="compositionally biased region" description="Basic residues" evidence="1">
    <location>
        <begin position="187"/>
        <end position="198"/>
    </location>
</feature>
<evidence type="ECO:0000313" key="3">
    <source>
        <dbReference type="Proteomes" id="UP000000304"/>
    </source>
</evidence>
<dbReference type="HOGENOM" id="CLU_1257255_0_0_1"/>
<reference evidence="2 3" key="1">
    <citation type="journal article" date="2007" name="Nature">
        <title>Evolution of genes and genomes on the Drosophila phylogeny.</title>
        <authorList>
            <consortium name="Drosophila 12 Genomes Consortium"/>
            <person name="Clark A.G."/>
            <person name="Eisen M.B."/>
            <person name="Smith D.R."/>
            <person name="Bergman C.M."/>
            <person name="Oliver B."/>
            <person name="Markow T.A."/>
            <person name="Kaufman T.C."/>
            <person name="Kellis M."/>
            <person name="Gelbart W."/>
            <person name="Iyer V.N."/>
            <person name="Pollard D.A."/>
            <person name="Sackton T.B."/>
            <person name="Larracuente A.M."/>
            <person name="Singh N.D."/>
            <person name="Abad J.P."/>
            <person name="Abt D.N."/>
            <person name="Adryan B."/>
            <person name="Aguade M."/>
            <person name="Akashi H."/>
            <person name="Anderson W.W."/>
            <person name="Aquadro C.F."/>
            <person name="Ardell D.H."/>
            <person name="Arguello R."/>
            <person name="Artieri C.G."/>
            <person name="Barbash D.A."/>
            <person name="Barker D."/>
            <person name="Barsanti P."/>
            <person name="Batterham P."/>
            <person name="Batzoglou S."/>
            <person name="Begun D."/>
            <person name="Bhutkar A."/>
            <person name="Blanco E."/>
            <person name="Bosak S.A."/>
            <person name="Bradley R.K."/>
            <person name="Brand A.D."/>
            <person name="Brent M.R."/>
            <person name="Brooks A.N."/>
            <person name="Brown R.H."/>
            <person name="Butlin R.K."/>
            <person name="Caggese C."/>
            <person name="Calvi B.R."/>
            <person name="Bernardo de Carvalho A."/>
            <person name="Caspi A."/>
            <person name="Castrezana S."/>
            <person name="Celniker S.E."/>
            <person name="Chang J.L."/>
            <person name="Chapple C."/>
            <person name="Chatterji S."/>
            <person name="Chinwalla A."/>
            <person name="Civetta A."/>
            <person name="Clifton S.W."/>
            <person name="Comeron J.M."/>
            <person name="Costello J.C."/>
            <person name="Coyne J.A."/>
            <person name="Daub J."/>
            <person name="David R.G."/>
            <person name="Delcher A.L."/>
            <person name="Delehaunty K."/>
            <person name="Do C.B."/>
            <person name="Ebling H."/>
            <person name="Edwards K."/>
            <person name="Eickbush T."/>
            <person name="Evans J.D."/>
            <person name="Filipski A."/>
            <person name="Findeiss S."/>
            <person name="Freyhult E."/>
            <person name="Fulton L."/>
            <person name="Fulton R."/>
            <person name="Garcia A.C."/>
            <person name="Gardiner A."/>
            <person name="Garfield D.A."/>
            <person name="Garvin B.E."/>
            <person name="Gibson G."/>
            <person name="Gilbert D."/>
            <person name="Gnerre S."/>
            <person name="Godfrey J."/>
            <person name="Good R."/>
            <person name="Gotea V."/>
            <person name="Gravely B."/>
            <person name="Greenberg A.J."/>
            <person name="Griffiths-Jones S."/>
            <person name="Gross S."/>
            <person name="Guigo R."/>
            <person name="Gustafson E.A."/>
            <person name="Haerty W."/>
            <person name="Hahn M.W."/>
            <person name="Halligan D.L."/>
            <person name="Halpern A.L."/>
            <person name="Halter G.M."/>
            <person name="Han M.V."/>
            <person name="Heger A."/>
            <person name="Hillier L."/>
            <person name="Hinrichs A.S."/>
            <person name="Holmes I."/>
            <person name="Hoskins R.A."/>
            <person name="Hubisz M.J."/>
            <person name="Hultmark D."/>
            <person name="Huntley M.A."/>
            <person name="Jaffe D.B."/>
            <person name="Jagadeeshan S."/>
            <person name="Jeck W.R."/>
            <person name="Johnson J."/>
            <person name="Jones C.D."/>
            <person name="Jordan W.C."/>
            <person name="Karpen G.H."/>
            <person name="Kataoka E."/>
            <person name="Keightley P.D."/>
            <person name="Kheradpour P."/>
            <person name="Kirkness E.F."/>
            <person name="Koerich L.B."/>
            <person name="Kristiansen K."/>
            <person name="Kudrna D."/>
            <person name="Kulathinal R.J."/>
            <person name="Kumar S."/>
            <person name="Kwok R."/>
            <person name="Lander E."/>
            <person name="Langley C.H."/>
            <person name="Lapoint R."/>
            <person name="Lazzaro B.P."/>
            <person name="Lee S.J."/>
            <person name="Levesque L."/>
            <person name="Li R."/>
            <person name="Lin C.F."/>
            <person name="Lin M.F."/>
            <person name="Lindblad-Toh K."/>
            <person name="Llopart A."/>
            <person name="Long M."/>
            <person name="Low L."/>
            <person name="Lozovsky E."/>
            <person name="Lu J."/>
            <person name="Luo M."/>
            <person name="Machado C.A."/>
            <person name="Makalowski W."/>
            <person name="Marzo M."/>
            <person name="Matsuda M."/>
            <person name="Matzkin L."/>
            <person name="McAllister B."/>
            <person name="McBride C.S."/>
            <person name="McKernan B."/>
            <person name="McKernan K."/>
            <person name="Mendez-Lago M."/>
            <person name="Minx P."/>
            <person name="Mollenhauer M.U."/>
            <person name="Montooth K."/>
            <person name="Mount S.M."/>
            <person name="Mu X."/>
            <person name="Myers E."/>
            <person name="Negre B."/>
            <person name="Newfeld S."/>
            <person name="Nielsen R."/>
            <person name="Noor M.A."/>
            <person name="O'Grady P."/>
            <person name="Pachter L."/>
            <person name="Papaceit M."/>
            <person name="Parisi M.J."/>
            <person name="Parisi M."/>
            <person name="Parts L."/>
            <person name="Pedersen J.S."/>
            <person name="Pesole G."/>
            <person name="Phillippy A.M."/>
            <person name="Ponting C.P."/>
            <person name="Pop M."/>
            <person name="Porcelli D."/>
            <person name="Powell J.R."/>
            <person name="Prohaska S."/>
            <person name="Pruitt K."/>
            <person name="Puig M."/>
            <person name="Quesneville H."/>
            <person name="Ram K.R."/>
            <person name="Rand D."/>
            <person name="Rasmussen M.D."/>
            <person name="Reed L.K."/>
            <person name="Reenan R."/>
            <person name="Reily A."/>
            <person name="Remington K.A."/>
            <person name="Rieger T.T."/>
            <person name="Ritchie M.G."/>
            <person name="Robin C."/>
            <person name="Rogers Y.H."/>
            <person name="Rohde C."/>
            <person name="Rozas J."/>
            <person name="Rubenfield M.J."/>
            <person name="Ruiz A."/>
            <person name="Russo S."/>
            <person name="Salzberg S.L."/>
            <person name="Sanchez-Gracia A."/>
            <person name="Saranga D.J."/>
            <person name="Sato H."/>
            <person name="Schaeffer S.W."/>
            <person name="Schatz M.C."/>
            <person name="Schlenke T."/>
            <person name="Schwartz R."/>
            <person name="Segarra C."/>
            <person name="Singh R.S."/>
            <person name="Sirot L."/>
            <person name="Sirota M."/>
            <person name="Sisneros N.B."/>
            <person name="Smith C.D."/>
            <person name="Smith T.F."/>
            <person name="Spieth J."/>
            <person name="Stage D.E."/>
            <person name="Stark A."/>
            <person name="Stephan W."/>
            <person name="Strausberg R.L."/>
            <person name="Strempel S."/>
            <person name="Sturgill D."/>
            <person name="Sutton G."/>
            <person name="Sutton G.G."/>
            <person name="Tao W."/>
            <person name="Teichmann S."/>
            <person name="Tobari Y.N."/>
            <person name="Tomimura Y."/>
            <person name="Tsolas J.M."/>
            <person name="Valente V.L."/>
            <person name="Venter E."/>
            <person name="Venter J.C."/>
            <person name="Vicario S."/>
            <person name="Vieira F.G."/>
            <person name="Vilella A.J."/>
            <person name="Villasante A."/>
            <person name="Walenz B."/>
            <person name="Wang J."/>
            <person name="Wasserman M."/>
            <person name="Watts T."/>
            <person name="Wilson D."/>
            <person name="Wilson R.K."/>
            <person name="Wing R.A."/>
            <person name="Wolfner M.F."/>
            <person name="Wong A."/>
            <person name="Wong G.K."/>
            <person name="Wu C.I."/>
            <person name="Wu G."/>
            <person name="Yamamoto D."/>
            <person name="Yang H.P."/>
            <person name="Yang S.P."/>
            <person name="Yorke J.A."/>
            <person name="Yoshida K."/>
            <person name="Zdobnov E."/>
            <person name="Zhang P."/>
            <person name="Zhang Y."/>
            <person name="Zimin A.V."/>
            <person name="Baldwin J."/>
            <person name="Abdouelleil A."/>
            <person name="Abdulkadir J."/>
            <person name="Abebe A."/>
            <person name="Abera B."/>
            <person name="Abreu J."/>
            <person name="Acer S.C."/>
            <person name="Aftuck L."/>
            <person name="Alexander A."/>
            <person name="An P."/>
            <person name="Anderson E."/>
            <person name="Anderson S."/>
            <person name="Arachi H."/>
            <person name="Azer M."/>
            <person name="Bachantsang P."/>
            <person name="Barry A."/>
            <person name="Bayul T."/>
            <person name="Berlin A."/>
            <person name="Bessette D."/>
            <person name="Bloom T."/>
            <person name="Blye J."/>
            <person name="Boguslavskiy L."/>
            <person name="Bonnet C."/>
            <person name="Boukhgalter B."/>
            <person name="Bourzgui I."/>
            <person name="Brown A."/>
            <person name="Cahill P."/>
            <person name="Channer S."/>
            <person name="Cheshatsang Y."/>
            <person name="Chuda L."/>
            <person name="Citroen M."/>
            <person name="Collymore A."/>
            <person name="Cooke P."/>
            <person name="Costello M."/>
            <person name="D'Aco K."/>
            <person name="Daza R."/>
            <person name="De Haan G."/>
            <person name="DeGray S."/>
            <person name="DeMaso C."/>
            <person name="Dhargay N."/>
            <person name="Dooley K."/>
            <person name="Dooley E."/>
            <person name="Doricent M."/>
            <person name="Dorje P."/>
            <person name="Dorjee K."/>
            <person name="Dupes A."/>
            <person name="Elong R."/>
            <person name="Falk J."/>
            <person name="Farina A."/>
            <person name="Faro S."/>
            <person name="Ferguson D."/>
            <person name="Fisher S."/>
            <person name="Foley C.D."/>
            <person name="Franke A."/>
            <person name="Friedrich D."/>
            <person name="Gadbois L."/>
            <person name="Gearin G."/>
            <person name="Gearin C.R."/>
            <person name="Giannoukos G."/>
            <person name="Goode T."/>
            <person name="Graham J."/>
            <person name="Grandbois E."/>
            <person name="Grewal S."/>
            <person name="Gyaltsen K."/>
            <person name="Hafez N."/>
            <person name="Hagos B."/>
            <person name="Hall J."/>
            <person name="Henson C."/>
            <person name="Hollinger A."/>
            <person name="Honan T."/>
            <person name="Huard M.D."/>
            <person name="Hughes L."/>
            <person name="Hurhula B."/>
            <person name="Husby M.E."/>
            <person name="Kamat A."/>
            <person name="Kanga B."/>
            <person name="Kashin S."/>
            <person name="Khazanovich D."/>
            <person name="Kisner P."/>
            <person name="Lance K."/>
            <person name="Lara M."/>
            <person name="Lee W."/>
            <person name="Lennon N."/>
            <person name="Letendre F."/>
            <person name="LeVine R."/>
            <person name="Lipovsky A."/>
            <person name="Liu X."/>
            <person name="Liu J."/>
            <person name="Liu S."/>
            <person name="Lokyitsang T."/>
            <person name="Lokyitsang Y."/>
            <person name="Lubonja R."/>
            <person name="Lui A."/>
            <person name="MacDonald P."/>
            <person name="Magnisalis V."/>
            <person name="Maru K."/>
            <person name="Matthews C."/>
            <person name="McCusker W."/>
            <person name="McDonough S."/>
            <person name="Mehta T."/>
            <person name="Meldrim J."/>
            <person name="Meneus L."/>
            <person name="Mihai O."/>
            <person name="Mihalev A."/>
            <person name="Mihova T."/>
            <person name="Mittelman R."/>
            <person name="Mlenga V."/>
            <person name="Montmayeur A."/>
            <person name="Mulrain L."/>
            <person name="Navidi A."/>
            <person name="Naylor J."/>
            <person name="Negash T."/>
            <person name="Nguyen T."/>
            <person name="Nguyen N."/>
            <person name="Nicol R."/>
            <person name="Norbu C."/>
            <person name="Norbu N."/>
            <person name="Novod N."/>
            <person name="O'Neill B."/>
            <person name="Osman S."/>
            <person name="Markiewicz E."/>
            <person name="Oyono O.L."/>
            <person name="Patti C."/>
            <person name="Phunkhang P."/>
            <person name="Pierre F."/>
            <person name="Priest M."/>
            <person name="Raghuraman S."/>
            <person name="Rege F."/>
            <person name="Reyes R."/>
            <person name="Rise C."/>
            <person name="Rogov P."/>
            <person name="Ross K."/>
            <person name="Ryan E."/>
            <person name="Settipalli S."/>
            <person name="Shea T."/>
            <person name="Sherpa N."/>
            <person name="Shi L."/>
            <person name="Shih D."/>
            <person name="Sparrow T."/>
            <person name="Spaulding J."/>
            <person name="Stalker J."/>
            <person name="Stange-Thomann N."/>
            <person name="Stavropoulos S."/>
            <person name="Stone C."/>
            <person name="Strader C."/>
            <person name="Tesfaye S."/>
            <person name="Thomson T."/>
            <person name="Thoulutsang Y."/>
            <person name="Thoulutsang D."/>
            <person name="Topham K."/>
            <person name="Topping I."/>
            <person name="Tsamla T."/>
            <person name="Vassiliev H."/>
            <person name="Vo A."/>
            <person name="Wangchuk T."/>
            <person name="Wangdi T."/>
            <person name="Weiand M."/>
            <person name="Wilkinson J."/>
            <person name="Wilson A."/>
            <person name="Yadav S."/>
            <person name="Young G."/>
            <person name="Yu Q."/>
            <person name="Zembek L."/>
            <person name="Zhong D."/>
            <person name="Zimmer A."/>
            <person name="Zwirko Z."/>
            <person name="Jaffe D.B."/>
            <person name="Alvarez P."/>
            <person name="Brockman W."/>
            <person name="Butler J."/>
            <person name="Chin C."/>
            <person name="Gnerre S."/>
            <person name="Grabherr M."/>
            <person name="Kleber M."/>
            <person name="Mauceli E."/>
            <person name="MacCallum I."/>
        </authorList>
    </citation>
    <scope>NUCLEOTIDE SEQUENCE [LARGE SCALE GENOMIC DNA]</scope>
    <source>
        <strain evidence="3">white501</strain>
    </source>
</reference>
<evidence type="ECO:0000256" key="1">
    <source>
        <dbReference type="SAM" id="MobiDB-lite"/>
    </source>
</evidence>